<organism evidence="5 6">
    <name type="scientific">Blastococcus brunescens</name>
    <dbReference type="NCBI Taxonomy" id="1564165"/>
    <lineage>
        <taxon>Bacteria</taxon>
        <taxon>Bacillati</taxon>
        <taxon>Actinomycetota</taxon>
        <taxon>Actinomycetes</taxon>
        <taxon>Geodermatophilales</taxon>
        <taxon>Geodermatophilaceae</taxon>
        <taxon>Blastococcus</taxon>
    </lineage>
</organism>
<dbReference type="HAMAP" id="MF_01185">
    <property type="entry name" value="FliW"/>
    <property type="match status" value="1"/>
</dbReference>
<dbReference type="Gene3D" id="2.30.290.10">
    <property type="entry name" value="BH3618-like"/>
    <property type="match status" value="1"/>
</dbReference>
<dbReference type="Pfam" id="PF02623">
    <property type="entry name" value="FliW"/>
    <property type="match status" value="1"/>
</dbReference>
<dbReference type="PANTHER" id="PTHR39190">
    <property type="entry name" value="FLAGELLAR ASSEMBLY FACTOR FLIW"/>
    <property type="match status" value="1"/>
</dbReference>
<comment type="function">
    <text evidence="4">Acts as an anti-CsrA protein, binds CsrA and prevents it from repressing translation of its target genes, one of which is flagellin. Binds to flagellin and participates in the assembly of the flagellum.</text>
</comment>
<dbReference type="InterPro" id="IPR024046">
    <property type="entry name" value="Flagellar_assmbl_FliW_dom_sf"/>
</dbReference>
<evidence type="ECO:0000256" key="2">
    <source>
        <dbReference type="ARBA" id="ARBA00022795"/>
    </source>
</evidence>
<keyword evidence="6" id="KW-1185">Reference proteome</keyword>
<keyword evidence="3 4" id="KW-0810">Translation regulation</keyword>
<dbReference type="SUPFAM" id="SSF141457">
    <property type="entry name" value="BH3618-like"/>
    <property type="match status" value="1"/>
</dbReference>
<evidence type="ECO:0000256" key="4">
    <source>
        <dbReference type="HAMAP-Rule" id="MF_01185"/>
    </source>
</evidence>
<keyword evidence="5" id="KW-0966">Cell projection</keyword>
<proteinExistence type="inferred from homology"/>
<keyword evidence="5" id="KW-0969">Cilium</keyword>
<comment type="subcellular location">
    <subcellularLocation>
        <location evidence="4">Cytoplasm</location>
    </subcellularLocation>
</comment>
<sequence length="156" mass="16246">MTPPSIATLSAPACAPAPVQHRVPGPAPLQVQGLSLAEPLPGFPGHRDYVLVPAEDGGRLFWLQSVAPDGPRFLAVPAGAFFPDYSPRPPEAACDELGLGDVADASLYCLVTVPDGDVAAATANLRAPVVVNPATHRARQVVLLDGSHPIRAPLRR</sequence>
<keyword evidence="4" id="KW-0143">Chaperone</keyword>
<name>A0ABZ1B4N1_9ACTN</name>
<keyword evidence="5" id="KW-0282">Flagellum</keyword>
<dbReference type="Proteomes" id="UP001324287">
    <property type="component" value="Chromosome"/>
</dbReference>
<keyword evidence="2 4" id="KW-1005">Bacterial flagellum biogenesis</keyword>
<dbReference type="RefSeq" id="WP_324276128.1">
    <property type="nucleotide sequence ID" value="NZ_CP141261.1"/>
</dbReference>
<protein>
    <recommendedName>
        <fullName evidence="4">Flagellar assembly factor FliW</fullName>
    </recommendedName>
</protein>
<accession>A0ABZ1B4N1</accession>
<dbReference type="EMBL" id="CP141261">
    <property type="protein sequence ID" value="WRL64803.1"/>
    <property type="molecule type" value="Genomic_DNA"/>
</dbReference>
<comment type="subunit">
    <text evidence="4">Interacts with translational regulator CsrA and flagellin(s).</text>
</comment>
<keyword evidence="1 4" id="KW-0963">Cytoplasm</keyword>
<evidence type="ECO:0000313" key="6">
    <source>
        <dbReference type="Proteomes" id="UP001324287"/>
    </source>
</evidence>
<dbReference type="PANTHER" id="PTHR39190:SF1">
    <property type="entry name" value="FLAGELLAR ASSEMBLY FACTOR FLIW"/>
    <property type="match status" value="1"/>
</dbReference>
<reference evidence="5 6" key="1">
    <citation type="submission" date="2023-12" db="EMBL/GenBank/DDBJ databases">
        <title>Blastococcus brunescens sp. nov., an actonobacterium isolated from sandstone collected in sahara desert.</title>
        <authorList>
            <person name="Gtari M."/>
            <person name="Ghodhbane F."/>
        </authorList>
    </citation>
    <scope>NUCLEOTIDE SEQUENCE [LARGE SCALE GENOMIC DNA]</scope>
    <source>
        <strain evidence="5 6">BMG 8361</strain>
    </source>
</reference>
<evidence type="ECO:0000256" key="3">
    <source>
        <dbReference type="ARBA" id="ARBA00022845"/>
    </source>
</evidence>
<evidence type="ECO:0000256" key="1">
    <source>
        <dbReference type="ARBA" id="ARBA00022490"/>
    </source>
</evidence>
<dbReference type="InterPro" id="IPR003775">
    <property type="entry name" value="Flagellar_assembly_factor_FliW"/>
</dbReference>
<evidence type="ECO:0000313" key="5">
    <source>
        <dbReference type="EMBL" id="WRL64803.1"/>
    </source>
</evidence>
<gene>
    <name evidence="4" type="primary">fliW</name>
    <name evidence="5" type="ORF">U6N30_03355</name>
</gene>
<comment type="similarity">
    <text evidence="4">Belongs to the FliW family.</text>
</comment>